<evidence type="ECO:0000256" key="2">
    <source>
        <dbReference type="ARBA" id="ARBA00023002"/>
    </source>
</evidence>
<comment type="caution">
    <text evidence="4">The sequence shown here is derived from an EMBL/GenBank/DDBJ whole genome shotgun (WGS) entry which is preliminary data.</text>
</comment>
<dbReference type="EMBL" id="LVKK01000014">
    <property type="protein sequence ID" value="OAG42678.1"/>
    <property type="molecule type" value="Genomic_DNA"/>
</dbReference>
<dbReference type="AlphaFoldDB" id="A0A177FES6"/>
<dbReference type="GO" id="GO:0016491">
    <property type="term" value="F:oxidoreductase activity"/>
    <property type="evidence" value="ECO:0007669"/>
    <property type="project" value="UniProtKB-KW"/>
</dbReference>
<dbReference type="InterPro" id="IPR008030">
    <property type="entry name" value="NmrA-like"/>
</dbReference>
<dbReference type="InterPro" id="IPR051609">
    <property type="entry name" value="NmrA/Isoflavone_reductase-like"/>
</dbReference>
<protein>
    <recommendedName>
        <fullName evidence="3">NmrA-like domain-containing protein</fullName>
    </recommendedName>
</protein>
<gene>
    <name evidence="4" type="ORF">AYO21_02961</name>
</gene>
<dbReference type="SUPFAM" id="SSF51735">
    <property type="entry name" value="NAD(P)-binding Rossmann-fold domains"/>
    <property type="match status" value="1"/>
</dbReference>
<sequence length="306" mass="33292">MSTIKKVVVLGAGGNVGKSIIKALLAENGRFEVTGLTREASSARLPADVQHLRSDFSQQSLIHAFQGQEAIVSTLSGGGLAEQSAIVDAAIAAGVRVFIPSEYGIDTANPAATEVVPFLKAKVAAVDYLRSKQDKISWTAVIIGALFDWGLNIPGFGGWNVPDRKVTIYDGGEIPYEATTLDQVGRGVTAILKHPDITKNNYVYINSFTITQNQLLEIFEKITGDQFAVTHDSSEQLWQSGFNQIQEGQRLGVLAQIASAFYAKGAELNLANYSKTRGLWNDRLEIPNEKLESFLKEYLSTRPNSQ</sequence>
<evidence type="ECO:0000313" key="4">
    <source>
        <dbReference type="EMBL" id="OAG42678.1"/>
    </source>
</evidence>
<dbReference type="GeneID" id="34598133"/>
<dbReference type="PANTHER" id="PTHR47706:SF10">
    <property type="entry name" value="NMRA-LIKE DOMAIN-CONTAINING PROTEIN"/>
    <property type="match status" value="1"/>
</dbReference>
<keyword evidence="5" id="KW-1185">Reference proteome</keyword>
<dbReference type="Gene3D" id="3.90.25.10">
    <property type="entry name" value="UDP-galactose 4-epimerase, domain 1"/>
    <property type="match status" value="1"/>
</dbReference>
<evidence type="ECO:0000259" key="3">
    <source>
        <dbReference type="Pfam" id="PF05368"/>
    </source>
</evidence>
<dbReference type="OrthoDB" id="9974981at2759"/>
<reference evidence="4 5" key="1">
    <citation type="submission" date="2016-03" db="EMBL/GenBank/DDBJ databases">
        <title>Draft genome sequence of the Fonsecaea monophora CBS 269.37.</title>
        <authorList>
            <person name="Bombassaro A."/>
            <person name="Vinicius W.A."/>
            <person name="De Hoog S."/>
            <person name="Sun J."/>
            <person name="Souza E.M."/>
            <person name="Raittz R.T."/>
            <person name="Costa F."/>
            <person name="Leao A.C."/>
            <person name="Tadra-Sfeir M.Z."/>
            <person name="Baura V."/>
            <person name="Balsanelli E."/>
            <person name="Pedrosa F.O."/>
            <person name="Moreno L.F."/>
            <person name="Steffens M.B."/>
            <person name="Xi L."/>
            <person name="Bocca A.L."/>
            <person name="Felipe M.S."/>
            <person name="Teixeira M."/>
            <person name="Telles Filho F.Q."/>
            <person name="Azevedo C.M."/>
            <person name="Gomes R."/>
            <person name="Vicente V.A."/>
        </authorList>
    </citation>
    <scope>NUCLEOTIDE SEQUENCE [LARGE SCALE GENOMIC DNA]</scope>
    <source>
        <strain evidence="4 5">CBS 269.37</strain>
    </source>
</reference>
<proteinExistence type="predicted"/>
<keyword evidence="2" id="KW-0560">Oxidoreductase</keyword>
<name>A0A177FES6_9EURO</name>
<dbReference type="Proteomes" id="UP000077002">
    <property type="component" value="Unassembled WGS sequence"/>
</dbReference>
<evidence type="ECO:0000313" key="5">
    <source>
        <dbReference type="Proteomes" id="UP000077002"/>
    </source>
</evidence>
<organism evidence="4 5">
    <name type="scientific">Fonsecaea monophora</name>
    <dbReference type="NCBI Taxonomy" id="254056"/>
    <lineage>
        <taxon>Eukaryota</taxon>
        <taxon>Fungi</taxon>
        <taxon>Dikarya</taxon>
        <taxon>Ascomycota</taxon>
        <taxon>Pezizomycotina</taxon>
        <taxon>Eurotiomycetes</taxon>
        <taxon>Chaetothyriomycetidae</taxon>
        <taxon>Chaetothyriales</taxon>
        <taxon>Herpotrichiellaceae</taxon>
        <taxon>Fonsecaea</taxon>
    </lineage>
</organism>
<keyword evidence="1" id="KW-0521">NADP</keyword>
<dbReference type="CDD" id="cd05259">
    <property type="entry name" value="PCBER_SDR_a"/>
    <property type="match status" value="1"/>
</dbReference>
<dbReference type="RefSeq" id="XP_022514630.1">
    <property type="nucleotide sequence ID" value="XM_022652936.1"/>
</dbReference>
<dbReference type="InterPro" id="IPR036291">
    <property type="entry name" value="NAD(P)-bd_dom_sf"/>
</dbReference>
<feature type="domain" description="NmrA-like" evidence="3">
    <location>
        <begin position="5"/>
        <end position="239"/>
    </location>
</feature>
<dbReference type="PANTHER" id="PTHR47706">
    <property type="entry name" value="NMRA-LIKE FAMILY PROTEIN"/>
    <property type="match status" value="1"/>
</dbReference>
<dbReference type="Pfam" id="PF05368">
    <property type="entry name" value="NmrA"/>
    <property type="match status" value="1"/>
</dbReference>
<dbReference type="Gene3D" id="3.40.50.720">
    <property type="entry name" value="NAD(P)-binding Rossmann-like Domain"/>
    <property type="match status" value="1"/>
</dbReference>
<evidence type="ECO:0000256" key="1">
    <source>
        <dbReference type="ARBA" id="ARBA00022857"/>
    </source>
</evidence>
<dbReference type="InterPro" id="IPR045312">
    <property type="entry name" value="PCBER-like"/>
</dbReference>
<accession>A0A177FES6</accession>